<accession>A0A8R7TGZ9</accession>
<reference evidence="1" key="2">
    <citation type="submission" date="2018-03" db="EMBL/GenBank/DDBJ databases">
        <title>The Triticum urartu genome reveals the dynamic nature of wheat genome evolution.</title>
        <authorList>
            <person name="Ling H."/>
            <person name="Ma B."/>
            <person name="Shi X."/>
            <person name="Liu H."/>
            <person name="Dong L."/>
            <person name="Sun H."/>
            <person name="Cao Y."/>
            <person name="Gao Q."/>
            <person name="Zheng S."/>
            <person name="Li Y."/>
            <person name="Yu Y."/>
            <person name="Du H."/>
            <person name="Qi M."/>
            <person name="Li Y."/>
            <person name="Yu H."/>
            <person name="Cui Y."/>
            <person name="Wang N."/>
            <person name="Chen C."/>
            <person name="Wu H."/>
            <person name="Zhao Y."/>
            <person name="Zhang J."/>
            <person name="Li Y."/>
            <person name="Zhou W."/>
            <person name="Zhang B."/>
            <person name="Hu W."/>
            <person name="Eijk M."/>
            <person name="Tang J."/>
            <person name="Witsenboer H."/>
            <person name="Zhao S."/>
            <person name="Li Z."/>
            <person name="Zhang A."/>
            <person name="Wang D."/>
            <person name="Liang C."/>
        </authorList>
    </citation>
    <scope>NUCLEOTIDE SEQUENCE [LARGE SCALE GENOMIC DNA]</scope>
    <source>
        <strain evidence="1">cv. G1812</strain>
    </source>
</reference>
<sequence length="35" mass="3941">MKLPAHGLDLPFQCQASLMRRRLPLAAVWLLPSPL</sequence>
<dbReference type="Proteomes" id="UP000015106">
    <property type="component" value="Chromosome 2"/>
</dbReference>
<reference evidence="2" key="1">
    <citation type="journal article" date="2013" name="Nature">
        <title>Draft genome of the wheat A-genome progenitor Triticum urartu.</title>
        <authorList>
            <person name="Ling H.Q."/>
            <person name="Zhao S."/>
            <person name="Liu D."/>
            <person name="Wang J."/>
            <person name="Sun H."/>
            <person name="Zhang C."/>
            <person name="Fan H."/>
            <person name="Li D."/>
            <person name="Dong L."/>
            <person name="Tao Y."/>
            <person name="Gao C."/>
            <person name="Wu H."/>
            <person name="Li Y."/>
            <person name="Cui Y."/>
            <person name="Guo X."/>
            <person name="Zheng S."/>
            <person name="Wang B."/>
            <person name="Yu K."/>
            <person name="Liang Q."/>
            <person name="Yang W."/>
            <person name="Lou X."/>
            <person name="Chen J."/>
            <person name="Feng M."/>
            <person name="Jian J."/>
            <person name="Zhang X."/>
            <person name="Luo G."/>
            <person name="Jiang Y."/>
            <person name="Liu J."/>
            <person name="Wang Z."/>
            <person name="Sha Y."/>
            <person name="Zhang B."/>
            <person name="Wu H."/>
            <person name="Tang D."/>
            <person name="Shen Q."/>
            <person name="Xue P."/>
            <person name="Zou S."/>
            <person name="Wang X."/>
            <person name="Liu X."/>
            <person name="Wang F."/>
            <person name="Yang Y."/>
            <person name="An X."/>
            <person name="Dong Z."/>
            <person name="Zhang K."/>
            <person name="Zhang X."/>
            <person name="Luo M.C."/>
            <person name="Dvorak J."/>
            <person name="Tong Y."/>
            <person name="Wang J."/>
            <person name="Yang H."/>
            <person name="Li Z."/>
            <person name="Wang D."/>
            <person name="Zhang A."/>
            <person name="Wang J."/>
        </authorList>
    </citation>
    <scope>NUCLEOTIDE SEQUENCE</scope>
    <source>
        <strain evidence="2">cv. G1812</strain>
    </source>
</reference>
<name>A0A8R7TGZ9_TRIUA</name>
<proteinExistence type="predicted"/>
<dbReference type="Gramene" id="TuG1812G0200002754.01.T01">
    <property type="protein sequence ID" value="TuG1812G0200002754.01.T01.cds275125"/>
    <property type="gene ID" value="TuG1812G0200002754.01"/>
</dbReference>
<evidence type="ECO:0000313" key="2">
    <source>
        <dbReference type="Proteomes" id="UP000015106"/>
    </source>
</evidence>
<organism evidence="1 2">
    <name type="scientific">Triticum urartu</name>
    <name type="common">Red wild einkorn</name>
    <name type="synonym">Crithodium urartu</name>
    <dbReference type="NCBI Taxonomy" id="4572"/>
    <lineage>
        <taxon>Eukaryota</taxon>
        <taxon>Viridiplantae</taxon>
        <taxon>Streptophyta</taxon>
        <taxon>Embryophyta</taxon>
        <taxon>Tracheophyta</taxon>
        <taxon>Spermatophyta</taxon>
        <taxon>Magnoliopsida</taxon>
        <taxon>Liliopsida</taxon>
        <taxon>Poales</taxon>
        <taxon>Poaceae</taxon>
        <taxon>BOP clade</taxon>
        <taxon>Pooideae</taxon>
        <taxon>Triticodae</taxon>
        <taxon>Triticeae</taxon>
        <taxon>Triticinae</taxon>
        <taxon>Triticum</taxon>
    </lineage>
</organism>
<protein>
    <submittedName>
        <fullName evidence="1">Uncharacterized protein</fullName>
    </submittedName>
</protein>
<evidence type="ECO:0000313" key="1">
    <source>
        <dbReference type="EnsemblPlants" id="TuG1812G0200002754.01.T01.cds275125"/>
    </source>
</evidence>
<dbReference type="AlphaFoldDB" id="A0A8R7TGZ9"/>
<keyword evidence="2" id="KW-1185">Reference proteome</keyword>
<dbReference type="EnsemblPlants" id="TuG1812G0200002754.01.T01">
    <property type="protein sequence ID" value="TuG1812G0200002754.01.T01.cds275125"/>
    <property type="gene ID" value="TuG1812G0200002754.01"/>
</dbReference>
<reference evidence="1" key="3">
    <citation type="submission" date="2022-06" db="UniProtKB">
        <authorList>
            <consortium name="EnsemblPlants"/>
        </authorList>
    </citation>
    <scope>IDENTIFICATION</scope>
</reference>